<reference evidence="1" key="1">
    <citation type="submission" date="2021-08" db="EMBL/GenBank/DDBJ databases">
        <authorList>
            <person name="Zhang H."/>
            <person name="Xu M."/>
            <person name="Yu Z."/>
            <person name="Yang L."/>
            <person name="Cai Y."/>
        </authorList>
    </citation>
    <scope>NUCLEOTIDE SEQUENCE</scope>
    <source>
        <strain evidence="1">CHL1</strain>
    </source>
</reference>
<dbReference type="Proteomes" id="UP000825701">
    <property type="component" value="Chromosome"/>
</dbReference>
<name>A0A9E6R768_9HYPH</name>
<evidence type="ECO:0000313" key="1">
    <source>
        <dbReference type="EMBL" id="QZN99094.1"/>
    </source>
</evidence>
<gene>
    <name evidence="1" type="ORF">K6K41_19920</name>
</gene>
<organism evidence="1 2">
    <name type="scientific">Chenggangzhangella methanolivorans</name>
    <dbReference type="NCBI Taxonomy" id="1437009"/>
    <lineage>
        <taxon>Bacteria</taxon>
        <taxon>Pseudomonadati</taxon>
        <taxon>Pseudomonadota</taxon>
        <taxon>Alphaproteobacteria</taxon>
        <taxon>Hyphomicrobiales</taxon>
        <taxon>Methylopilaceae</taxon>
        <taxon>Chenggangzhangella</taxon>
    </lineage>
</organism>
<sequence length="417" mass="46822">MQNYRRRKAKRIVVYVEDVEPQSKKMPGDHRDEFQRQILDHLKSVGQPTYARSIALNIDLLTTSRTAPQAHTIAKNLLDLLAARCSTVPGTVDSVLYKDDSQIQALAVACRHGESRPSIRIEARSLTAMLNDLELALEVVREAEMADPMIEYQRDENSRSIEDFRELVRDEVRSRERLGDELYDAMLKMTRWSAQRALLSVSEIDLPVLCWLYGRPKGPFQPVPSGTWADLIQNSGVRLMVGELPVASGSSEAFKQRIAAAIAEFKARWGRLIDPLVVAVGLQVIVRPSPSTPTGVLHDLDNIVRDYLLPQIVPSFGTVSDHRWTIDLDDLAKRDPKLASHWTDGGMPPKGTKAGVTRYEVWRLPPDPNGAPGFVSVALVADMDAVSGLFEKCDRSLEQWAEKVEEAARERSRPWNR</sequence>
<dbReference type="EMBL" id="CP081869">
    <property type="protein sequence ID" value="QZN99094.1"/>
    <property type="molecule type" value="Genomic_DNA"/>
</dbReference>
<evidence type="ECO:0000313" key="2">
    <source>
        <dbReference type="Proteomes" id="UP000825701"/>
    </source>
</evidence>
<proteinExistence type="predicted"/>
<keyword evidence="2" id="KW-1185">Reference proteome</keyword>
<protein>
    <submittedName>
        <fullName evidence="1">Uncharacterized protein</fullName>
    </submittedName>
</protein>
<accession>A0A9E6R768</accession>
<dbReference type="RefSeq" id="WP_261402129.1">
    <property type="nucleotide sequence ID" value="NZ_CP081869.1"/>
</dbReference>
<dbReference type="KEGG" id="cmet:K6K41_19920"/>
<dbReference type="AlphaFoldDB" id="A0A9E6R768"/>